<dbReference type="InterPro" id="IPR009057">
    <property type="entry name" value="Homeodomain-like_sf"/>
</dbReference>
<evidence type="ECO:0008006" key="4">
    <source>
        <dbReference type="Google" id="ProtNLM"/>
    </source>
</evidence>
<keyword evidence="3" id="KW-1185">Reference proteome</keyword>
<accession>A0ABQ4SLP0</accession>
<evidence type="ECO:0000313" key="2">
    <source>
        <dbReference type="EMBL" id="GJE02813.1"/>
    </source>
</evidence>
<dbReference type="EMBL" id="BPQQ01000060">
    <property type="protein sequence ID" value="GJE02813.1"/>
    <property type="molecule type" value="Genomic_DNA"/>
</dbReference>
<evidence type="ECO:0000256" key="1">
    <source>
        <dbReference type="SAM" id="MobiDB-lite"/>
    </source>
</evidence>
<feature type="compositionally biased region" description="Basic and acidic residues" evidence="1">
    <location>
        <begin position="11"/>
        <end position="25"/>
    </location>
</feature>
<protein>
    <recommendedName>
        <fullName evidence="4">Transposase</fullName>
    </recommendedName>
</protein>
<reference evidence="2" key="2">
    <citation type="submission" date="2021-08" db="EMBL/GenBank/DDBJ databases">
        <authorList>
            <person name="Tani A."/>
            <person name="Ola A."/>
            <person name="Ogura Y."/>
            <person name="Katsura K."/>
            <person name="Hayashi T."/>
        </authorList>
    </citation>
    <scope>NUCLEOTIDE SEQUENCE</scope>
    <source>
        <strain evidence="2">DSM 17168</strain>
    </source>
</reference>
<dbReference type="Proteomes" id="UP001055153">
    <property type="component" value="Unassembled WGS sequence"/>
</dbReference>
<gene>
    <name evidence="2" type="ORF">GMJLKIPL_4762</name>
</gene>
<name>A0ABQ4SLP0_9HYPH</name>
<dbReference type="RefSeq" id="WP_238240016.1">
    <property type="nucleotide sequence ID" value="NZ_BPQQ01000060.1"/>
</dbReference>
<dbReference type="SUPFAM" id="SSF46689">
    <property type="entry name" value="Homeodomain-like"/>
    <property type="match status" value="1"/>
</dbReference>
<feature type="region of interest" description="Disordered" evidence="1">
    <location>
        <begin position="1"/>
        <end position="25"/>
    </location>
</feature>
<evidence type="ECO:0000313" key="3">
    <source>
        <dbReference type="Proteomes" id="UP001055153"/>
    </source>
</evidence>
<sequence length="99" mass="11332">MPHTPPPYPAEVRRQIGERVRAGRDPTDLAREFEPAAQAIRNRVVQADRTEGRREARAEILTAAEREELTRLRREVRHLRLKRDILSHAAAGRPVSGPR</sequence>
<organism evidence="2 3">
    <name type="scientific">Methylobacterium isbiliense</name>
    <dbReference type="NCBI Taxonomy" id="315478"/>
    <lineage>
        <taxon>Bacteria</taxon>
        <taxon>Pseudomonadati</taxon>
        <taxon>Pseudomonadota</taxon>
        <taxon>Alphaproteobacteria</taxon>
        <taxon>Hyphomicrobiales</taxon>
        <taxon>Methylobacteriaceae</taxon>
        <taxon>Methylobacterium</taxon>
    </lineage>
</organism>
<comment type="caution">
    <text evidence="2">The sequence shown here is derived from an EMBL/GenBank/DDBJ whole genome shotgun (WGS) entry which is preliminary data.</text>
</comment>
<reference evidence="2" key="1">
    <citation type="journal article" date="2021" name="Front. Microbiol.">
        <title>Comprehensive Comparative Genomics and Phenotyping of Methylobacterium Species.</title>
        <authorList>
            <person name="Alessa O."/>
            <person name="Ogura Y."/>
            <person name="Fujitani Y."/>
            <person name="Takami H."/>
            <person name="Hayashi T."/>
            <person name="Sahin N."/>
            <person name="Tani A."/>
        </authorList>
    </citation>
    <scope>NUCLEOTIDE SEQUENCE</scope>
    <source>
        <strain evidence="2">DSM 17168</strain>
    </source>
</reference>
<proteinExistence type="predicted"/>